<feature type="region of interest" description="Disordered" evidence="1">
    <location>
        <begin position="1"/>
        <end position="50"/>
    </location>
</feature>
<evidence type="ECO:0000313" key="2">
    <source>
        <dbReference type="EMBL" id="CAL1377323.1"/>
    </source>
</evidence>
<feature type="compositionally biased region" description="Polar residues" evidence="1">
    <location>
        <begin position="1"/>
        <end position="18"/>
    </location>
</feature>
<reference evidence="2 3" key="1">
    <citation type="submission" date="2024-04" db="EMBL/GenBank/DDBJ databases">
        <authorList>
            <person name="Fracassetti M."/>
        </authorList>
    </citation>
    <scope>NUCLEOTIDE SEQUENCE [LARGE SCALE GENOMIC DNA]</scope>
</reference>
<keyword evidence="3" id="KW-1185">Reference proteome</keyword>
<feature type="compositionally biased region" description="Basic and acidic residues" evidence="1">
    <location>
        <begin position="39"/>
        <end position="49"/>
    </location>
</feature>
<evidence type="ECO:0000256" key="1">
    <source>
        <dbReference type="SAM" id="MobiDB-lite"/>
    </source>
</evidence>
<sequence length="89" mass="10247">MNSGLLKQKQESNSQSGREQGKLNPEPATELQVRLSPPLREEMRKERSQLSRHNLTMAIEDNNAIGRLLGIAKKLSIIVNLKERQTRRW</sequence>
<evidence type="ECO:0000313" key="3">
    <source>
        <dbReference type="Proteomes" id="UP001497516"/>
    </source>
</evidence>
<dbReference type="EMBL" id="OZ034816">
    <property type="protein sequence ID" value="CAL1377323.1"/>
    <property type="molecule type" value="Genomic_DNA"/>
</dbReference>
<dbReference type="AlphaFoldDB" id="A0AAV2DUX2"/>
<protein>
    <submittedName>
        <fullName evidence="2">Uncharacterized protein</fullName>
    </submittedName>
</protein>
<name>A0AAV2DUX2_9ROSI</name>
<dbReference type="Proteomes" id="UP001497516">
    <property type="component" value="Chromosome 3"/>
</dbReference>
<proteinExistence type="predicted"/>
<gene>
    <name evidence="2" type="ORF">LTRI10_LOCUS18981</name>
</gene>
<organism evidence="2 3">
    <name type="scientific">Linum trigynum</name>
    <dbReference type="NCBI Taxonomy" id="586398"/>
    <lineage>
        <taxon>Eukaryota</taxon>
        <taxon>Viridiplantae</taxon>
        <taxon>Streptophyta</taxon>
        <taxon>Embryophyta</taxon>
        <taxon>Tracheophyta</taxon>
        <taxon>Spermatophyta</taxon>
        <taxon>Magnoliopsida</taxon>
        <taxon>eudicotyledons</taxon>
        <taxon>Gunneridae</taxon>
        <taxon>Pentapetalae</taxon>
        <taxon>rosids</taxon>
        <taxon>fabids</taxon>
        <taxon>Malpighiales</taxon>
        <taxon>Linaceae</taxon>
        <taxon>Linum</taxon>
    </lineage>
</organism>
<accession>A0AAV2DUX2</accession>